<reference evidence="2" key="3">
    <citation type="submission" date="2025-08" db="UniProtKB">
        <authorList>
            <consortium name="RefSeq"/>
        </authorList>
    </citation>
    <scope>IDENTIFICATION</scope>
    <source>
        <strain evidence="2">NI907</strain>
    </source>
</reference>
<dbReference type="GeneID" id="41958260"/>
<protein>
    <submittedName>
        <fullName evidence="2">Uncharacterized protein</fullName>
    </submittedName>
</protein>
<dbReference type="KEGG" id="pgri:PgNI_03295"/>
<reference evidence="2" key="1">
    <citation type="journal article" date="2019" name="Mol. Biol. Evol.">
        <title>Blast fungal genomes show frequent chromosomal changes, gene gains and losses, and effector gene turnover.</title>
        <authorList>
            <person name="Gomez Luciano L.B."/>
            <person name="Jason Tsai I."/>
            <person name="Chuma I."/>
            <person name="Tosa Y."/>
            <person name="Chen Y.H."/>
            <person name="Li J.Y."/>
            <person name="Li M.Y."/>
            <person name="Jade Lu M.Y."/>
            <person name="Nakayashiki H."/>
            <person name="Li W.H."/>
        </authorList>
    </citation>
    <scope>NUCLEOTIDE SEQUENCE</scope>
    <source>
        <strain evidence="2">NI907</strain>
    </source>
</reference>
<keyword evidence="1" id="KW-1185">Reference proteome</keyword>
<organism evidence="1 2">
    <name type="scientific">Pyricularia grisea</name>
    <name type="common">Crabgrass-specific blast fungus</name>
    <name type="synonym">Magnaporthe grisea</name>
    <dbReference type="NCBI Taxonomy" id="148305"/>
    <lineage>
        <taxon>Eukaryota</taxon>
        <taxon>Fungi</taxon>
        <taxon>Dikarya</taxon>
        <taxon>Ascomycota</taxon>
        <taxon>Pezizomycotina</taxon>
        <taxon>Sordariomycetes</taxon>
        <taxon>Sordariomycetidae</taxon>
        <taxon>Magnaporthales</taxon>
        <taxon>Pyriculariaceae</taxon>
        <taxon>Pyricularia</taxon>
    </lineage>
</organism>
<gene>
    <name evidence="2" type="ORF">PgNI_03295</name>
</gene>
<reference evidence="2" key="2">
    <citation type="submission" date="2019-10" db="EMBL/GenBank/DDBJ databases">
        <authorList>
            <consortium name="NCBI Genome Project"/>
        </authorList>
    </citation>
    <scope>NUCLEOTIDE SEQUENCE</scope>
    <source>
        <strain evidence="2">NI907</strain>
    </source>
</reference>
<proteinExistence type="predicted"/>
<dbReference type="AlphaFoldDB" id="A0A6P8B9B0"/>
<dbReference type="RefSeq" id="XP_030983753.1">
    <property type="nucleotide sequence ID" value="XM_031123350.1"/>
</dbReference>
<sequence>SGGKLGFEWAEASTITHLVSKTTNFCPVKPLARLLRHPSHLFWKEKHANSTPWIFGQGRLKSQNWASVVCPTVSSELLDAADRFDQERLWRN</sequence>
<name>A0A6P8B9B0_PYRGI</name>
<feature type="non-terminal residue" evidence="2">
    <location>
        <position position="1"/>
    </location>
</feature>
<dbReference type="Proteomes" id="UP000515153">
    <property type="component" value="Unplaced"/>
</dbReference>
<evidence type="ECO:0000313" key="1">
    <source>
        <dbReference type="Proteomes" id="UP000515153"/>
    </source>
</evidence>
<accession>A0A6P8B9B0</accession>
<evidence type="ECO:0000313" key="2">
    <source>
        <dbReference type="RefSeq" id="XP_030983753.1"/>
    </source>
</evidence>